<evidence type="ECO:0000256" key="6">
    <source>
        <dbReference type="ARBA" id="ARBA00022838"/>
    </source>
</evidence>
<dbReference type="EMBL" id="JAUJYN010000007">
    <property type="protein sequence ID" value="KAK1265797.1"/>
    <property type="molecule type" value="Genomic_DNA"/>
</dbReference>
<dbReference type="GO" id="GO:0005634">
    <property type="term" value="C:nucleus"/>
    <property type="evidence" value="ECO:0007669"/>
    <property type="project" value="InterPro"/>
</dbReference>
<evidence type="ECO:0000256" key="9">
    <source>
        <dbReference type="ARBA" id="ARBA00023328"/>
    </source>
</evidence>
<keyword evidence="5" id="KW-0498">Mitosis</keyword>
<evidence type="ECO:0000256" key="3">
    <source>
        <dbReference type="ARBA" id="ARBA00022454"/>
    </source>
</evidence>
<feature type="coiled-coil region" evidence="10">
    <location>
        <begin position="125"/>
        <end position="159"/>
    </location>
</feature>
<comment type="subcellular location">
    <subcellularLocation>
        <location evidence="1">Chromosome</location>
        <location evidence="1">Centromere</location>
        <location evidence="1">Kinetochore</location>
    </subcellularLocation>
</comment>
<protein>
    <recommendedName>
        <fullName evidence="13">Protein MIS12 homolog</fullName>
    </recommendedName>
</protein>
<keyword evidence="4" id="KW-0132">Cell division</keyword>
<dbReference type="PANTHER" id="PTHR14527">
    <property type="entry name" value="PROTEIN MIS12 HOMOLOG"/>
    <property type="match status" value="1"/>
</dbReference>
<evidence type="ECO:0000256" key="4">
    <source>
        <dbReference type="ARBA" id="ARBA00022618"/>
    </source>
</evidence>
<evidence type="ECO:0000256" key="1">
    <source>
        <dbReference type="ARBA" id="ARBA00004629"/>
    </source>
</evidence>
<evidence type="ECO:0000256" key="2">
    <source>
        <dbReference type="ARBA" id="ARBA00008643"/>
    </source>
</evidence>
<dbReference type="Proteomes" id="UP001179952">
    <property type="component" value="Unassembled WGS sequence"/>
</dbReference>
<evidence type="ECO:0008006" key="13">
    <source>
        <dbReference type="Google" id="ProtNLM"/>
    </source>
</evidence>
<dbReference type="PANTHER" id="PTHR14527:SF2">
    <property type="entry name" value="PROTEIN MIS12 HOMOLOG"/>
    <property type="match status" value="1"/>
</dbReference>
<proteinExistence type="inferred from homology"/>
<keyword evidence="3" id="KW-0158">Chromosome</keyword>
<accession>A0AAV9ANR2</accession>
<evidence type="ECO:0000256" key="7">
    <source>
        <dbReference type="ARBA" id="ARBA00023054"/>
    </source>
</evidence>
<dbReference type="GO" id="GO:0000444">
    <property type="term" value="C:MIS12/MIND type complex"/>
    <property type="evidence" value="ECO:0007669"/>
    <property type="project" value="TreeGrafter"/>
</dbReference>
<comment type="caution">
    <text evidence="11">The sequence shown here is derived from an EMBL/GenBank/DDBJ whole genome shotgun (WGS) entry which is preliminary data.</text>
</comment>
<evidence type="ECO:0000256" key="5">
    <source>
        <dbReference type="ARBA" id="ARBA00022776"/>
    </source>
</evidence>
<gene>
    <name evidence="11" type="ORF">QJS04_geneDACA000092</name>
</gene>
<dbReference type="InterPro" id="IPR008685">
    <property type="entry name" value="Centromere_Mis12"/>
</dbReference>
<organism evidence="11 12">
    <name type="scientific">Acorus gramineus</name>
    <name type="common">Dwarf sweet flag</name>
    <dbReference type="NCBI Taxonomy" id="55184"/>
    <lineage>
        <taxon>Eukaryota</taxon>
        <taxon>Viridiplantae</taxon>
        <taxon>Streptophyta</taxon>
        <taxon>Embryophyta</taxon>
        <taxon>Tracheophyta</taxon>
        <taxon>Spermatophyta</taxon>
        <taxon>Magnoliopsida</taxon>
        <taxon>Liliopsida</taxon>
        <taxon>Acoraceae</taxon>
        <taxon>Acorus</taxon>
    </lineage>
</organism>
<keyword evidence="6" id="KW-0995">Kinetochore</keyword>
<evidence type="ECO:0000313" key="11">
    <source>
        <dbReference type="EMBL" id="KAK1265797.1"/>
    </source>
</evidence>
<dbReference type="AlphaFoldDB" id="A0AAV9ANR2"/>
<sequence length="247" mass="27801">MEGEEASPTSTLNEESIFESVGPNPQLFINEVLNSVDDTVEGAFDFFLQQASTLIGGDANTARNDQLRQGVSSLRHTIQHVLDNRLAIWEKYCLQHCFAVPKGFSFPRTQDPLVNDFSLHDGLDDAELDTELEALREKLSAVAKESKELHKEVHALEKQAMVTVNFEKSIAEAIRQLEESTNVIPEGLKRAATELRQKMKKLDDDNRELLNNVRYYTPNESHFHICNGGLKAKLDTFPDFVNNLKGS</sequence>
<keyword evidence="7 10" id="KW-0175">Coiled coil</keyword>
<evidence type="ECO:0000256" key="8">
    <source>
        <dbReference type="ARBA" id="ARBA00023306"/>
    </source>
</evidence>
<name>A0AAV9ANR2_ACOGR</name>
<reference evidence="11" key="1">
    <citation type="journal article" date="2023" name="Nat. Commun.">
        <title>Diploid and tetraploid genomes of Acorus and the evolution of monocots.</title>
        <authorList>
            <person name="Ma L."/>
            <person name="Liu K.W."/>
            <person name="Li Z."/>
            <person name="Hsiao Y.Y."/>
            <person name="Qi Y."/>
            <person name="Fu T."/>
            <person name="Tang G.D."/>
            <person name="Zhang D."/>
            <person name="Sun W.H."/>
            <person name="Liu D.K."/>
            <person name="Li Y."/>
            <person name="Chen G.Z."/>
            <person name="Liu X.D."/>
            <person name="Liao X.Y."/>
            <person name="Jiang Y.T."/>
            <person name="Yu X."/>
            <person name="Hao Y."/>
            <person name="Huang J."/>
            <person name="Zhao X.W."/>
            <person name="Ke S."/>
            <person name="Chen Y.Y."/>
            <person name="Wu W.L."/>
            <person name="Hsu J.L."/>
            <person name="Lin Y.F."/>
            <person name="Huang M.D."/>
            <person name="Li C.Y."/>
            <person name="Huang L."/>
            <person name="Wang Z.W."/>
            <person name="Zhao X."/>
            <person name="Zhong W.Y."/>
            <person name="Peng D.H."/>
            <person name="Ahmad S."/>
            <person name="Lan S."/>
            <person name="Zhang J.S."/>
            <person name="Tsai W.C."/>
            <person name="Van de Peer Y."/>
            <person name="Liu Z.J."/>
        </authorList>
    </citation>
    <scope>NUCLEOTIDE SEQUENCE</scope>
    <source>
        <strain evidence="11">SCP</strain>
    </source>
</reference>
<keyword evidence="9" id="KW-0137">Centromere</keyword>
<comment type="similarity">
    <text evidence="2">Belongs to the mis12 family.</text>
</comment>
<evidence type="ECO:0000256" key="10">
    <source>
        <dbReference type="SAM" id="Coils"/>
    </source>
</evidence>
<dbReference type="GO" id="GO:0051382">
    <property type="term" value="P:kinetochore assembly"/>
    <property type="evidence" value="ECO:0007669"/>
    <property type="project" value="TreeGrafter"/>
</dbReference>
<keyword evidence="12" id="KW-1185">Reference proteome</keyword>
<dbReference type="Pfam" id="PF05859">
    <property type="entry name" value="Mis12"/>
    <property type="match status" value="1"/>
</dbReference>
<keyword evidence="8" id="KW-0131">Cell cycle</keyword>
<reference evidence="11" key="2">
    <citation type="submission" date="2023-06" db="EMBL/GenBank/DDBJ databases">
        <authorList>
            <person name="Ma L."/>
            <person name="Liu K.-W."/>
            <person name="Li Z."/>
            <person name="Hsiao Y.-Y."/>
            <person name="Qi Y."/>
            <person name="Fu T."/>
            <person name="Tang G."/>
            <person name="Zhang D."/>
            <person name="Sun W.-H."/>
            <person name="Liu D.-K."/>
            <person name="Li Y."/>
            <person name="Chen G.-Z."/>
            <person name="Liu X.-D."/>
            <person name="Liao X.-Y."/>
            <person name="Jiang Y.-T."/>
            <person name="Yu X."/>
            <person name="Hao Y."/>
            <person name="Huang J."/>
            <person name="Zhao X.-W."/>
            <person name="Ke S."/>
            <person name="Chen Y.-Y."/>
            <person name="Wu W.-L."/>
            <person name="Hsu J.-L."/>
            <person name="Lin Y.-F."/>
            <person name="Huang M.-D."/>
            <person name="Li C.-Y."/>
            <person name="Huang L."/>
            <person name="Wang Z.-W."/>
            <person name="Zhao X."/>
            <person name="Zhong W.-Y."/>
            <person name="Peng D.-H."/>
            <person name="Ahmad S."/>
            <person name="Lan S."/>
            <person name="Zhang J.-S."/>
            <person name="Tsai W.-C."/>
            <person name="Van De Peer Y."/>
            <person name="Liu Z.-J."/>
        </authorList>
    </citation>
    <scope>NUCLEOTIDE SEQUENCE</scope>
    <source>
        <strain evidence="11">SCP</strain>
        <tissue evidence="11">Leaves</tissue>
    </source>
</reference>
<dbReference type="GO" id="GO:0051301">
    <property type="term" value="P:cell division"/>
    <property type="evidence" value="ECO:0007669"/>
    <property type="project" value="UniProtKB-KW"/>
</dbReference>
<dbReference type="GO" id="GO:0000070">
    <property type="term" value="P:mitotic sister chromatid segregation"/>
    <property type="evidence" value="ECO:0007669"/>
    <property type="project" value="TreeGrafter"/>
</dbReference>
<evidence type="ECO:0000313" key="12">
    <source>
        <dbReference type="Proteomes" id="UP001179952"/>
    </source>
</evidence>